<dbReference type="RefSeq" id="WP_209366512.1">
    <property type="nucleotide sequence ID" value="NZ_CP046956.1"/>
</dbReference>
<feature type="domain" description="CBS" evidence="3">
    <location>
        <begin position="8"/>
        <end position="64"/>
    </location>
</feature>
<evidence type="ECO:0000259" key="3">
    <source>
        <dbReference type="PROSITE" id="PS51371"/>
    </source>
</evidence>
<dbReference type="PROSITE" id="PS51371">
    <property type="entry name" value="CBS"/>
    <property type="match status" value="2"/>
</dbReference>
<dbReference type="EMBL" id="CP046956">
    <property type="protein sequence ID" value="QTM97985.1"/>
    <property type="molecule type" value="Genomic_DNA"/>
</dbReference>
<dbReference type="SMART" id="SM00116">
    <property type="entry name" value="CBS"/>
    <property type="match status" value="2"/>
</dbReference>
<dbReference type="PANTHER" id="PTHR43080:SF2">
    <property type="entry name" value="CBS DOMAIN-CONTAINING PROTEIN"/>
    <property type="match status" value="1"/>
</dbReference>
<evidence type="ECO:0000313" key="5">
    <source>
        <dbReference type="Proteomes" id="UP000665043"/>
    </source>
</evidence>
<gene>
    <name evidence="4" type="ORF">ERJ70_00785</name>
</gene>
<dbReference type="InterPro" id="IPR051257">
    <property type="entry name" value="Diverse_CBS-Domain"/>
</dbReference>
<proteinExistence type="predicted"/>
<protein>
    <submittedName>
        <fullName evidence="4">CBS domain-containing protein</fullName>
    </submittedName>
</protein>
<accession>A0ABX7VR03</accession>
<organism evidence="4 5">
    <name type="scientific">Sediminibacillus dalangtanensis</name>
    <dbReference type="NCBI Taxonomy" id="2729421"/>
    <lineage>
        <taxon>Bacteria</taxon>
        <taxon>Bacillati</taxon>
        <taxon>Bacillota</taxon>
        <taxon>Bacilli</taxon>
        <taxon>Bacillales</taxon>
        <taxon>Bacillaceae</taxon>
        <taxon>Sediminibacillus</taxon>
    </lineage>
</organism>
<evidence type="ECO:0000313" key="4">
    <source>
        <dbReference type="EMBL" id="QTM97985.1"/>
    </source>
</evidence>
<evidence type="ECO:0000256" key="2">
    <source>
        <dbReference type="PROSITE-ProRule" id="PRU00703"/>
    </source>
</evidence>
<feature type="domain" description="CBS" evidence="3">
    <location>
        <begin position="73"/>
        <end position="128"/>
    </location>
</feature>
<evidence type="ECO:0000256" key="1">
    <source>
        <dbReference type="ARBA" id="ARBA00023122"/>
    </source>
</evidence>
<dbReference type="Proteomes" id="UP000665043">
    <property type="component" value="Chromosome"/>
</dbReference>
<sequence length="140" mass="15282">MTTVREVMTDNVTKAKPGDSLESLAQEMDARDVGFLPIVDEDKLVGVVTDRDIVRKGLAKDFKSNGVSAEQIMTEKVITALPNMQVEEASRLMQDHQIKRLIVAEDRKIKGVVSLGDLAVSNKEQSAEDALGEIKKSSNG</sequence>
<keyword evidence="1 2" id="KW-0129">CBS domain</keyword>
<dbReference type="InterPro" id="IPR046342">
    <property type="entry name" value="CBS_dom_sf"/>
</dbReference>
<dbReference type="SUPFAM" id="SSF54631">
    <property type="entry name" value="CBS-domain pair"/>
    <property type="match status" value="1"/>
</dbReference>
<name>A0ABX7VR03_9BACI</name>
<dbReference type="Gene3D" id="3.10.580.10">
    <property type="entry name" value="CBS-domain"/>
    <property type="match status" value="1"/>
</dbReference>
<dbReference type="InterPro" id="IPR000644">
    <property type="entry name" value="CBS_dom"/>
</dbReference>
<keyword evidence="5" id="KW-1185">Reference proteome</keyword>
<dbReference type="PANTHER" id="PTHR43080">
    <property type="entry name" value="CBS DOMAIN-CONTAINING PROTEIN CBSX3, MITOCHONDRIAL"/>
    <property type="match status" value="1"/>
</dbReference>
<reference evidence="4 5" key="1">
    <citation type="submission" date="2019-12" db="EMBL/GenBank/DDBJ databases">
        <title>The whole genome sequencing of a strain isolated from a Mars analog, Dalangtan Playa.</title>
        <authorList>
            <person name="Huang T."/>
        </authorList>
    </citation>
    <scope>NUCLEOTIDE SEQUENCE [LARGE SCALE GENOMIC DNA]</scope>
    <source>
        <strain evidence="4 5">DP4-553-S</strain>
    </source>
</reference>
<dbReference type="Pfam" id="PF00571">
    <property type="entry name" value="CBS"/>
    <property type="match status" value="2"/>
</dbReference>